<dbReference type="AlphaFoldDB" id="A0A841HWR0"/>
<gene>
    <name evidence="2" type="ORF">HNQ60_005270</name>
</gene>
<keyword evidence="1" id="KW-0472">Membrane</keyword>
<accession>A0A841HWR0</accession>
<evidence type="ECO:0000256" key="1">
    <source>
        <dbReference type="SAM" id="Phobius"/>
    </source>
</evidence>
<sequence length="209" mass="24371">MPLKEMLEILGTTLAVGTLAAGVYQYYIAQKWKRAEFAASQLELLTSDPDLELCCKLLDWAGRVSSVPEKYRDVTNEKTFMHDWQTMKEAMLPEEDSDRADWDWQHMMYRDIFDRYFGYLESINHYVSVNLISVRDVASLGYWLEQLDKPRFLPDEQQSLFRDFIARYHYEGVRELTRRFQAAGLTARPSDIAHLESPRRSVAPSSATI</sequence>
<comment type="caution">
    <text evidence="2">The sequence shown here is derived from an EMBL/GenBank/DDBJ whole genome shotgun (WGS) entry which is preliminary data.</text>
</comment>
<evidence type="ECO:0000313" key="3">
    <source>
        <dbReference type="Proteomes" id="UP000588068"/>
    </source>
</evidence>
<proteinExistence type="predicted"/>
<protein>
    <recommendedName>
        <fullName evidence="4">DUF4760 domain-containing protein</fullName>
    </recommendedName>
</protein>
<name>A0A841HWR0_9GAMM</name>
<dbReference type="EMBL" id="JACHHZ010000007">
    <property type="protein sequence ID" value="MBB6096348.1"/>
    <property type="molecule type" value="Genomic_DNA"/>
</dbReference>
<organism evidence="2 3">
    <name type="scientific">Povalibacter uvarum</name>
    <dbReference type="NCBI Taxonomy" id="732238"/>
    <lineage>
        <taxon>Bacteria</taxon>
        <taxon>Pseudomonadati</taxon>
        <taxon>Pseudomonadota</taxon>
        <taxon>Gammaproteobacteria</taxon>
        <taxon>Steroidobacterales</taxon>
        <taxon>Steroidobacteraceae</taxon>
        <taxon>Povalibacter</taxon>
    </lineage>
</organism>
<evidence type="ECO:0008006" key="4">
    <source>
        <dbReference type="Google" id="ProtNLM"/>
    </source>
</evidence>
<keyword evidence="3" id="KW-1185">Reference proteome</keyword>
<feature type="transmembrane region" description="Helical" evidence="1">
    <location>
        <begin position="6"/>
        <end position="27"/>
    </location>
</feature>
<evidence type="ECO:0000313" key="2">
    <source>
        <dbReference type="EMBL" id="MBB6096348.1"/>
    </source>
</evidence>
<dbReference type="RefSeq" id="WP_184335732.1">
    <property type="nucleotide sequence ID" value="NZ_JACHHZ010000007.1"/>
</dbReference>
<dbReference type="Proteomes" id="UP000588068">
    <property type="component" value="Unassembled WGS sequence"/>
</dbReference>
<keyword evidence="1" id="KW-1133">Transmembrane helix</keyword>
<keyword evidence="1" id="KW-0812">Transmembrane</keyword>
<reference evidence="2 3" key="1">
    <citation type="submission" date="2020-08" db="EMBL/GenBank/DDBJ databases">
        <title>Genomic Encyclopedia of Type Strains, Phase IV (KMG-IV): sequencing the most valuable type-strain genomes for metagenomic binning, comparative biology and taxonomic classification.</title>
        <authorList>
            <person name="Goeker M."/>
        </authorList>
    </citation>
    <scope>NUCLEOTIDE SEQUENCE [LARGE SCALE GENOMIC DNA]</scope>
    <source>
        <strain evidence="2 3">DSM 26723</strain>
    </source>
</reference>